<dbReference type="Pfam" id="PF17786">
    <property type="entry name" value="Mannosidase_ig"/>
    <property type="match status" value="1"/>
</dbReference>
<feature type="signal peptide" evidence="13">
    <location>
        <begin position="1"/>
        <end position="16"/>
    </location>
</feature>
<name>A0A976FHW4_BRELC</name>
<feature type="domain" description="Mannosidase Ig/CBM-like" evidence="16">
    <location>
        <begin position="729"/>
        <end position="829"/>
    </location>
</feature>
<dbReference type="EC" id="3.2.1.25" evidence="5"/>
<evidence type="ECO:0000256" key="1">
    <source>
        <dbReference type="ARBA" id="ARBA00000829"/>
    </source>
</evidence>
<comment type="pathway">
    <text evidence="3">Glycan metabolism; N-glycan degradation.</text>
</comment>
<keyword evidence="13" id="KW-0732">Signal</keyword>
<dbReference type="GO" id="GO:0006516">
    <property type="term" value="P:glycoprotein catabolic process"/>
    <property type="evidence" value="ECO:0007669"/>
    <property type="project" value="TreeGrafter"/>
</dbReference>
<comment type="subunit">
    <text evidence="4">Homodimer.</text>
</comment>
<evidence type="ECO:0000259" key="15">
    <source>
        <dbReference type="Pfam" id="PF17753"/>
    </source>
</evidence>
<reference evidence="18 19" key="1">
    <citation type="journal article" date="2021" name="Genome Biol.">
        <title>AFLAP: assembly-free linkage analysis pipeline using k-mers from genome sequencing data.</title>
        <authorList>
            <person name="Fletcher K."/>
            <person name="Zhang L."/>
            <person name="Gil J."/>
            <person name="Han R."/>
            <person name="Cavanaugh K."/>
            <person name="Michelmore R."/>
        </authorList>
    </citation>
    <scope>NUCLEOTIDE SEQUENCE [LARGE SCALE GENOMIC DNA]</scope>
    <source>
        <strain evidence="18 19">SF5</strain>
    </source>
</reference>
<evidence type="ECO:0000256" key="2">
    <source>
        <dbReference type="ARBA" id="ARBA00004613"/>
    </source>
</evidence>
<evidence type="ECO:0000256" key="4">
    <source>
        <dbReference type="ARBA" id="ARBA00011738"/>
    </source>
</evidence>
<gene>
    <name evidence="18" type="ORF">CCR75_007925</name>
</gene>
<dbReference type="KEGG" id="blac:94351652"/>
<evidence type="ECO:0000259" key="17">
    <source>
        <dbReference type="Pfam" id="PF22666"/>
    </source>
</evidence>
<dbReference type="RefSeq" id="XP_067816604.1">
    <property type="nucleotide sequence ID" value="XM_067965981.1"/>
</dbReference>
<dbReference type="FunFam" id="3.20.20.80:FF:000050">
    <property type="entry name" value="Beta-mannosidase B"/>
    <property type="match status" value="1"/>
</dbReference>
<keyword evidence="6" id="KW-0964">Secreted</keyword>
<evidence type="ECO:0000313" key="18">
    <source>
        <dbReference type="EMBL" id="TDH67105.1"/>
    </source>
</evidence>
<dbReference type="InterPro" id="IPR041447">
    <property type="entry name" value="Mannosidase_ig"/>
</dbReference>
<dbReference type="InterPro" id="IPR050887">
    <property type="entry name" value="Beta-mannosidase_GH2"/>
</dbReference>
<dbReference type="InterPro" id="IPR017853">
    <property type="entry name" value="GH"/>
</dbReference>
<dbReference type="SUPFAM" id="SSF49303">
    <property type="entry name" value="beta-Galactosidase/glucuronidase domain"/>
    <property type="match status" value="1"/>
</dbReference>
<evidence type="ECO:0000256" key="9">
    <source>
        <dbReference type="ARBA" id="ARBA00023295"/>
    </source>
</evidence>
<evidence type="ECO:0000256" key="8">
    <source>
        <dbReference type="ARBA" id="ARBA00023180"/>
    </source>
</evidence>
<dbReference type="EMBL" id="SHOA02000014">
    <property type="protein sequence ID" value="TDH67105.1"/>
    <property type="molecule type" value="Genomic_DNA"/>
</dbReference>
<dbReference type="InterPro" id="IPR006102">
    <property type="entry name" value="Ig-like_GH2"/>
</dbReference>
<dbReference type="Gene3D" id="2.60.120.260">
    <property type="entry name" value="Galactose-binding domain-like"/>
    <property type="match status" value="1"/>
</dbReference>
<evidence type="ECO:0000256" key="10">
    <source>
        <dbReference type="ARBA" id="ARBA00038429"/>
    </source>
</evidence>
<dbReference type="InterPro" id="IPR041625">
    <property type="entry name" value="Beta-mannosidase_Ig"/>
</dbReference>
<feature type="domain" description="Glycoside hydrolase family 2 immunoglobulin-like beta-sandwich" evidence="14">
    <location>
        <begin position="211"/>
        <end position="321"/>
    </location>
</feature>
<dbReference type="InterPro" id="IPR008979">
    <property type="entry name" value="Galactose-bd-like_sf"/>
</dbReference>
<evidence type="ECO:0000259" key="14">
    <source>
        <dbReference type="Pfam" id="PF00703"/>
    </source>
</evidence>
<evidence type="ECO:0000256" key="13">
    <source>
        <dbReference type="SAM" id="SignalP"/>
    </source>
</evidence>
<dbReference type="PANTHER" id="PTHR43730">
    <property type="entry name" value="BETA-MANNOSIDASE"/>
    <property type="match status" value="1"/>
</dbReference>
<dbReference type="Pfam" id="PF17753">
    <property type="entry name" value="Ig_mannosidase"/>
    <property type="match status" value="1"/>
</dbReference>
<evidence type="ECO:0000256" key="6">
    <source>
        <dbReference type="ARBA" id="ARBA00022525"/>
    </source>
</evidence>
<dbReference type="Gene3D" id="3.20.20.80">
    <property type="entry name" value="Glycosidases"/>
    <property type="match status" value="1"/>
</dbReference>
<dbReference type="Proteomes" id="UP000294530">
    <property type="component" value="Unassembled WGS sequence"/>
</dbReference>
<organism evidence="18 19">
    <name type="scientific">Bremia lactucae</name>
    <name type="common">Lettuce downy mildew</name>
    <dbReference type="NCBI Taxonomy" id="4779"/>
    <lineage>
        <taxon>Eukaryota</taxon>
        <taxon>Sar</taxon>
        <taxon>Stramenopiles</taxon>
        <taxon>Oomycota</taxon>
        <taxon>Peronosporomycetes</taxon>
        <taxon>Peronosporales</taxon>
        <taxon>Peronosporaceae</taxon>
        <taxon>Bremia</taxon>
    </lineage>
</organism>
<dbReference type="OrthoDB" id="2866996at2759"/>
<dbReference type="Pfam" id="PF00703">
    <property type="entry name" value="Glyco_hydro_2"/>
    <property type="match status" value="1"/>
</dbReference>
<dbReference type="InterPro" id="IPR036156">
    <property type="entry name" value="Beta-gal/glucu_dom_sf"/>
</dbReference>
<dbReference type="Gene3D" id="2.60.40.10">
    <property type="entry name" value="Immunoglobulins"/>
    <property type="match status" value="2"/>
</dbReference>
<keyword evidence="9" id="KW-0326">Glycosidase</keyword>
<feature type="domain" description="Beta-mannosidase-like galactose-binding" evidence="17">
    <location>
        <begin position="24"/>
        <end position="197"/>
    </location>
</feature>
<evidence type="ECO:0000259" key="16">
    <source>
        <dbReference type="Pfam" id="PF17786"/>
    </source>
</evidence>
<feature type="domain" description="Beta-mannosidase Ig-fold" evidence="15">
    <location>
        <begin position="851"/>
        <end position="907"/>
    </location>
</feature>
<keyword evidence="7" id="KW-0378">Hydrolase</keyword>
<evidence type="ECO:0000256" key="7">
    <source>
        <dbReference type="ARBA" id="ARBA00022801"/>
    </source>
</evidence>
<dbReference type="PANTHER" id="PTHR43730:SF1">
    <property type="entry name" value="BETA-MANNOSIDASE"/>
    <property type="match status" value="1"/>
</dbReference>
<proteinExistence type="inferred from homology"/>
<keyword evidence="8" id="KW-0325">Glycoprotein</keyword>
<dbReference type="GO" id="GO:0005576">
    <property type="term" value="C:extracellular region"/>
    <property type="evidence" value="ECO:0007669"/>
    <property type="project" value="UniProtKB-SubCell"/>
</dbReference>
<comment type="caution">
    <text evidence="18">The sequence shown here is derived from an EMBL/GenBank/DDBJ whole genome shotgun (WGS) entry which is preliminary data.</text>
</comment>
<dbReference type="GO" id="GO:0004567">
    <property type="term" value="F:beta-mannosidase activity"/>
    <property type="evidence" value="ECO:0007669"/>
    <property type="project" value="UniProtKB-EC"/>
</dbReference>
<dbReference type="AlphaFoldDB" id="A0A976FHW4"/>
<feature type="chain" id="PRO_5037423190" description="Beta-mannosidase B" evidence="13">
    <location>
        <begin position="17"/>
        <end position="934"/>
    </location>
</feature>
<dbReference type="InterPro" id="IPR013783">
    <property type="entry name" value="Ig-like_fold"/>
</dbReference>
<dbReference type="SUPFAM" id="SSF51445">
    <property type="entry name" value="(Trans)glycosidases"/>
    <property type="match status" value="1"/>
</dbReference>
<dbReference type="GeneID" id="94351652"/>
<comment type="subcellular location">
    <subcellularLocation>
        <location evidence="2">Secreted</location>
    </subcellularLocation>
</comment>
<protein>
    <recommendedName>
        <fullName evidence="11">Beta-mannosidase B</fullName>
        <ecNumber evidence="5">3.2.1.25</ecNumber>
    </recommendedName>
    <alternativeName>
        <fullName evidence="12">Mannanase B</fullName>
    </alternativeName>
</protein>
<accession>A0A976FHW4</accession>
<evidence type="ECO:0000256" key="12">
    <source>
        <dbReference type="ARBA" id="ARBA00041614"/>
    </source>
</evidence>
<evidence type="ECO:0000313" key="19">
    <source>
        <dbReference type="Proteomes" id="UP000294530"/>
    </source>
</evidence>
<dbReference type="SUPFAM" id="SSF49785">
    <property type="entry name" value="Galactose-binding domain-like"/>
    <property type="match status" value="1"/>
</dbReference>
<evidence type="ECO:0000256" key="5">
    <source>
        <dbReference type="ARBA" id="ARBA00012754"/>
    </source>
</evidence>
<dbReference type="InterPro" id="IPR054593">
    <property type="entry name" value="Beta-mannosidase-like_N2"/>
</dbReference>
<sequence>MRSSFIVMTSLVSSNALVIPLKQWSFSSINGSVYADNVSIPGTSHIHLLEAGIIDDPYYRFNEREYQWIAYEHWVYKTHVTLSYEEANSDAVLVFENLDGVASVRVNGEKVMTTSNSFVPYRINATAVLRTGLNQIQVDFPSILQYARHEAVNYPYSVPVSENYNTWSEPTRRSFVRKAGSDFGWDWGPAFITSGIAGAAFIELNKLAIKVKDLHVVQNFTNGKDDLSKVDVIVRVTLDGRRINHENVSINLYVNEKKEFAITRTIPEDWSENGTIDLTFHLKNPKLWWPFGYGKPYLYHVRVDVSDSSFSSSLSHKFGIRHVELIQEDTNAGNVDGKTFYFKVNNVPIFIKGANWIPTESFPTRTKESMVRYLLESIRAANMNMVRVWGGGRYESDLFYSECDRLGILVWQELMFACGMYPRDTAFLQNVLVEVEYQVTRLRKYTSIAIWGGNNENENIMDQFAEVPSFPPGPHFNRDVAVADFTKLFVDLIYPAIVAVDFSRPFIDTSPSNGLYSADPYVKRWGPSNGVAFGDVHFYDYKNDCQDHRIYPSARFISEFGFQSWPMATSFHGVTSKEDWNSFESFWKFLKFRERHENGTTQMLTQMKRRFNLPFPFSHEIWLEDGFGAIGDGFNQSTIIKRIDSFLYLTQIQQSLCYRTAMQTWRRGKNIELGMTMGILYWQLNDIWQGSSWSSIEYSGRWKSLHYVAKREFAPFIITILEHAFYNFIEVYGVSDLNEDLHVDIVYEIRRTISGTFVKSYNRQAIAIAALESRLIEKLDVDAFLDYKTTSCDRKSCFMYVHCAATSSATGLKAAFCEDRHHFFAPYKDLNLGLGNVAISSVVRVEANNSFSFSVKLMATNFVALFVEVDAPNILGYWSSNSFLMVGNATKQLRFTLAASDDSGKIKADVFWRLVTVNWLQKSYETSIDDVAML</sequence>
<comment type="catalytic activity">
    <reaction evidence="1">
        <text>Hydrolysis of terminal, non-reducing beta-D-mannose residues in beta-D-mannosides.</text>
        <dbReference type="EC" id="3.2.1.25"/>
    </reaction>
</comment>
<comment type="similarity">
    <text evidence="10">Belongs to the glycosyl hydrolase 2 family. Beta-mannosidase B subfamily.</text>
</comment>
<evidence type="ECO:0000256" key="3">
    <source>
        <dbReference type="ARBA" id="ARBA00004740"/>
    </source>
</evidence>
<keyword evidence="19" id="KW-1185">Reference proteome</keyword>
<dbReference type="GO" id="GO:0005975">
    <property type="term" value="P:carbohydrate metabolic process"/>
    <property type="evidence" value="ECO:0007669"/>
    <property type="project" value="InterPro"/>
</dbReference>
<dbReference type="Pfam" id="PF22666">
    <property type="entry name" value="Glyco_hydro_2_N2"/>
    <property type="match status" value="1"/>
</dbReference>
<evidence type="ECO:0000256" key="11">
    <source>
        <dbReference type="ARBA" id="ARBA00041069"/>
    </source>
</evidence>